<keyword evidence="2" id="KW-1185">Reference proteome</keyword>
<sequence length="329" mass="35882">MAQSDSLSGEQGSPSRRLSGKPRKIAFAFIWIAVLALVGVIGYGAYLYVYKLTPMLGKIGTEQSVPAGMSASEKPLVMLLLGVDSRPKTGSLNTDVIMVAALNPSRKTATVVSIPRDTYLKASQGLRANKANAFYANLMASSKTTAPDKIKKVFAGALGVPVDYVATVNFQGFRDIVDAVGGVKVEVDMNMRYVDKADGTNISLTEGLQTLDGKNALDFVRYRKSNNGTAESSDQERNARQQMVVAELLHKLKSPSGVLAAGKLMEAVGEHITTDIPVEQLKSMIRTYIGIDKDKMEYIHLEGEWKSPYVYISDKEWKLATSHLKQQLE</sequence>
<dbReference type="EMBL" id="JBJURJ010000009">
    <property type="protein sequence ID" value="MFM9329751.1"/>
    <property type="molecule type" value="Genomic_DNA"/>
</dbReference>
<dbReference type="Proteomes" id="UP001631969">
    <property type="component" value="Unassembled WGS sequence"/>
</dbReference>
<evidence type="ECO:0000313" key="1">
    <source>
        <dbReference type="EMBL" id="MFM9329751.1"/>
    </source>
</evidence>
<proteinExistence type="predicted"/>
<evidence type="ECO:0000313" key="2">
    <source>
        <dbReference type="Proteomes" id="UP001631969"/>
    </source>
</evidence>
<comment type="caution">
    <text evidence="1">The sequence shown here is derived from an EMBL/GenBank/DDBJ whole genome shotgun (WGS) entry which is preliminary data.</text>
</comment>
<protein>
    <submittedName>
        <fullName evidence="1">LCP family protein</fullName>
    </submittedName>
</protein>
<accession>A0ACC7NYA0</accession>
<reference evidence="1" key="1">
    <citation type="submission" date="2024-12" db="EMBL/GenBank/DDBJ databases">
        <authorList>
            <person name="Wu N."/>
        </authorList>
    </citation>
    <scope>NUCLEOTIDE SEQUENCE</scope>
    <source>
        <strain evidence="1">P15</strain>
    </source>
</reference>
<name>A0ACC7NYA0_9BACL</name>
<organism evidence="1 2">
    <name type="scientific">Paenibacillus mesotrionivorans</name>
    <dbReference type="NCBI Taxonomy" id="3160968"/>
    <lineage>
        <taxon>Bacteria</taxon>
        <taxon>Bacillati</taxon>
        <taxon>Bacillota</taxon>
        <taxon>Bacilli</taxon>
        <taxon>Bacillales</taxon>
        <taxon>Paenibacillaceae</taxon>
        <taxon>Paenibacillus</taxon>
    </lineage>
</organism>
<gene>
    <name evidence="1" type="ORF">ACI1P1_15760</name>
</gene>